<evidence type="ECO:0000313" key="2">
    <source>
        <dbReference type="Proteomes" id="UP000011550"/>
    </source>
</evidence>
<dbReference type="NCBIfam" id="NF045517">
    <property type="entry name" value="halo_surf_dom"/>
    <property type="match status" value="1"/>
</dbReference>
<evidence type="ECO:0008006" key="3">
    <source>
        <dbReference type="Google" id="ProtNLM"/>
    </source>
</evidence>
<evidence type="ECO:0000313" key="1">
    <source>
        <dbReference type="EMBL" id="ELZ91475.1"/>
    </source>
</evidence>
<dbReference type="PATRIC" id="fig|662479.7.peg.2878"/>
<comment type="caution">
    <text evidence="1">The sequence shown here is derived from an EMBL/GenBank/DDBJ whole genome shotgun (WGS) entry which is preliminary data.</text>
</comment>
<dbReference type="STRING" id="662479.C440_14214"/>
<organism evidence="1 2">
    <name type="scientific">Haloferax mucosum ATCC BAA-1512</name>
    <dbReference type="NCBI Taxonomy" id="662479"/>
    <lineage>
        <taxon>Archaea</taxon>
        <taxon>Methanobacteriati</taxon>
        <taxon>Methanobacteriota</taxon>
        <taxon>Stenosarchaea group</taxon>
        <taxon>Halobacteria</taxon>
        <taxon>Halobacteriales</taxon>
        <taxon>Haloferacaceae</taxon>
        <taxon>Haloferax</taxon>
    </lineage>
</organism>
<proteinExistence type="predicted"/>
<dbReference type="OrthoDB" id="293380at2157"/>
<accession>M0I3W2</accession>
<reference evidence="1 2" key="1">
    <citation type="journal article" date="2014" name="PLoS Genet.">
        <title>Phylogenetically driven sequencing of extremely halophilic archaea reveals strategies for static and dynamic osmo-response.</title>
        <authorList>
            <person name="Becker E.A."/>
            <person name="Seitzer P.M."/>
            <person name="Tritt A."/>
            <person name="Larsen D."/>
            <person name="Krusor M."/>
            <person name="Yao A.I."/>
            <person name="Wu D."/>
            <person name="Madern D."/>
            <person name="Eisen J.A."/>
            <person name="Darling A.E."/>
            <person name="Facciotti M.T."/>
        </authorList>
    </citation>
    <scope>NUCLEOTIDE SEQUENCE [LARGE SCALE GENOMIC DNA]</scope>
    <source>
        <strain evidence="1 2">ATCC BAA-1512</strain>
    </source>
</reference>
<name>M0I3W2_9EURY</name>
<dbReference type="EMBL" id="AOLN01000018">
    <property type="protein sequence ID" value="ELZ91475.1"/>
    <property type="molecule type" value="Genomic_DNA"/>
</dbReference>
<dbReference type="AlphaFoldDB" id="M0I3W2"/>
<dbReference type="RefSeq" id="WP_008321233.1">
    <property type="nucleotide sequence ID" value="NZ_AOLN01000018.1"/>
</dbReference>
<keyword evidence="2" id="KW-1185">Reference proteome</keyword>
<sequence length="192" mass="20034">MRPPQSLAVVFVFLLLSASGAVIADGGTVIDHQGERLILDAAEGQHIHGTTPFEAGTVIGVRVQAVGGTHPFLVSNIVRVGENGTFDASFDFSELAPLRGGPVQISVRHNETSVHQTNGTLVTNNMPEDSTFTPVSGTDETMTTTARITTVRATSDSMSGFDVPGFGVETALTALTAVVSVVCAALVARGRW</sequence>
<gene>
    <name evidence="1" type="ORF">C440_14214</name>
</gene>
<protein>
    <recommendedName>
        <fullName evidence="3">PGF-CTERM sorting domain-containing protein</fullName>
    </recommendedName>
</protein>
<dbReference type="Proteomes" id="UP000011550">
    <property type="component" value="Unassembled WGS sequence"/>
</dbReference>